<evidence type="ECO:0000256" key="1">
    <source>
        <dbReference type="ARBA" id="ARBA00022801"/>
    </source>
</evidence>
<dbReference type="InterPro" id="IPR050261">
    <property type="entry name" value="FrsA_esterase"/>
</dbReference>
<dbReference type="PANTHER" id="PTHR22946">
    <property type="entry name" value="DIENELACTONE HYDROLASE DOMAIN-CONTAINING PROTEIN-RELATED"/>
    <property type="match status" value="1"/>
</dbReference>
<keyword evidence="1" id="KW-0378">Hydrolase</keyword>
<dbReference type="PANTHER" id="PTHR22946:SF9">
    <property type="entry name" value="POLYKETIDE TRANSFERASE AF380"/>
    <property type="match status" value="1"/>
</dbReference>
<sequence length="256" mass="29066">MIEVKEFLIGPIPVVEVVDTKLKEQALPLVLFYHGWTNSKDESVAYGVELAKKGIRAVLPDAVLHGQRKREQGTLGQEFWQVVGQNIMEFPTIISYYQEKNLILDQKIGVSGLSMGGITTYALLTQFDWIKAACSLMGNPDPVGFSKWTLDSPWSAGLSVEEPSDSEATELFTQLSQISLRERPELINQRPLLLWHDTDDIWVPYDQNFAFYQDIKGKEFAKKVEWVETSGYGHKVPFTITQALAEFFAREFDTLK</sequence>
<protein>
    <submittedName>
        <fullName evidence="3">Prolyl oligopeptidase family serine peptidase</fullName>
    </submittedName>
</protein>
<evidence type="ECO:0000259" key="2">
    <source>
        <dbReference type="Pfam" id="PF00326"/>
    </source>
</evidence>
<organism evidence="3 4">
    <name type="scientific">Granulicatella seriolae</name>
    <dbReference type="NCBI Taxonomy" id="2967226"/>
    <lineage>
        <taxon>Bacteria</taxon>
        <taxon>Bacillati</taxon>
        <taxon>Bacillota</taxon>
        <taxon>Bacilli</taxon>
        <taxon>Lactobacillales</taxon>
        <taxon>Carnobacteriaceae</taxon>
        <taxon>Granulicatella</taxon>
    </lineage>
</organism>
<dbReference type="RefSeq" id="WP_256944884.1">
    <property type="nucleotide sequence ID" value="NZ_JANHNZ010000003.1"/>
</dbReference>
<accession>A0ABT1WMM3</accession>
<proteinExistence type="predicted"/>
<dbReference type="InterPro" id="IPR029058">
    <property type="entry name" value="AB_hydrolase_fold"/>
</dbReference>
<reference evidence="3" key="3">
    <citation type="journal article" date="2023" name="Microbiol. Resour. Announc.">
        <title>Draft Genome Sequence of Granulicatella sp. Strain S8, Isolated from a Marine Fish, Seriola quinqueradiata.</title>
        <authorList>
            <person name="Lee M."/>
            <person name="Farooq A."/>
            <person name="Jeong J.B."/>
            <person name="Jung M.Y."/>
        </authorList>
    </citation>
    <scope>NUCLEOTIDE SEQUENCE</scope>
    <source>
        <strain evidence="3">S8</strain>
    </source>
</reference>
<dbReference type="Proteomes" id="UP001059480">
    <property type="component" value="Unassembled WGS sequence"/>
</dbReference>
<gene>
    <name evidence="3" type="ORF">NPA36_04340</name>
</gene>
<evidence type="ECO:0000313" key="3">
    <source>
        <dbReference type="EMBL" id="MCQ9209774.1"/>
    </source>
</evidence>
<evidence type="ECO:0000313" key="4">
    <source>
        <dbReference type="Proteomes" id="UP001059480"/>
    </source>
</evidence>
<keyword evidence="4" id="KW-1185">Reference proteome</keyword>
<reference evidence="3" key="2">
    <citation type="journal article" date="2023" name="Curr. Microbiol.">
        <title>Granulicatella seriolae sp. nov., a Novel Facultative Anaerobe Isolated from Yellowtail Marine Fish.</title>
        <authorList>
            <person name="Lee M."/>
            <person name="Choi Y.J."/>
            <person name="Farooq A."/>
            <person name="Jeong J.B."/>
            <person name="Jung M.Y."/>
        </authorList>
    </citation>
    <scope>NUCLEOTIDE SEQUENCE</scope>
    <source>
        <strain evidence="3">S8</strain>
    </source>
</reference>
<feature type="domain" description="Peptidase S9 prolyl oligopeptidase catalytic" evidence="2">
    <location>
        <begin position="89"/>
        <end position="237"/>
    </location>
</feature>
<dbReference type="SUPFAM" id="SSF53474">
    <property type="entry name" value="alpha/beta-Hydrolases"/>
    <property type="match status" value="1"/>
</dbReference>
<reference evidence="3" key="1">
    <citation type="submission" date="2022-07" db="EMBL/GenBank/DDBJ databases">
        <authorList>
            <person name="Jung M.-Y."/>
            <person name="Lee M."/>
        </authorList>
    </citation>
    <scope>NUCLEOTIDE SEQUENCE</scope>
    <source>
        <strain evidence="3">S8</strain>
    </source>
</reference>
<dbReference type="InterPro" id="IPR001375">
    <property type="entry name" value="Peptidase_S9_cat"/>
</dbReference>
<dbReference type="Pfam" id="PF00326">
    <property type="entry name" value="Peptidase_S9"/>
    <property type="match status" value="1"/>
</dbReference>
<dbReference type="Gene3D" id="3.40.50.1820">
    <property type="entry name" value="alpha/beta hydrolase"/>
    <property type="match status" value="1"/>
</dbReference>
<dbReference type="EMBL" id="JANHNZ010000003">
    <property type="protein sequence ID" value="MCQ9209774.1"/>
    <property type="molecule type" value="Genomic_DNA"/>
</dbReference>
<comment type="caution">
    <text evidence="3">The sequence shown here is derived from an EMBL/GenBank/DDBJ whole genome shotgun (WGS) entry which is preliminary data.</text>
</comment>
<name>A0ABT1WMM3_9LACT</name>